<protein>
    <submittedName>
        <fullName evidence="1">Uncharacterized protein</fullName>
    </submittedName>
</protein>
<dbReference type="EMBL" id="MGJD01000031">
    <property type="protein sequence ID" value="OGN00014.1"/>
    <property type="molecule type" value="Genomic_DNA"/>
</dbReference>
<name>A0A1F8EGR2_9BACT</name>
<organism evidence="1 2">
    <name type="scientific">Candidatus Yanofskybacteria bacterium RIFCSPHIGHO2_01_FULL_41_53</name>
    <dbReference type="NCBI Taxonomy" id="1802663"/>
    <lineage>
        <taxon>Bacteria</taxon>
        <taxon>Candidatus Yanofskyibacteriota</taxon>
    </lineage>
</organism>
<proteinExistence type="predicted"/>
<evidence type="ECO:0000313" key="2">
    <source>
        <dbReference type="Proteomes" id="UP000177117"/>
    </source>
</evidence>
<comment type="caution">
    <text evidence="1">The sequence shown here is derived from an EMBL/GenBank/DDBJ whole genome shotgun (WGS) entry which is preliminary data.</text>
</comment>
<accession>A0A1F8EGR2</accession>
<sequence length="88" mass="10699">MNLIKYNLWPLIKVKTMYWWWIVKYGGKKKIPHDLVFKKIEETMQSFKDDLMQAVRYSPEDMTEEERKEFIKILEKTGELSRGIKSIK</sequence>
<gene>
    <name evidence="1" type="ORF">A2650_01210</name>
</gene>
<dbReference type="AlphaFoldDB" id="A0A1F8EGR2"/>
<reference evidence="1 2" key="1">
    <citation type="journal article" date="2016" name="Nat. Commun.">
        <title>Thousands of microbial genomes shed light on interconnected biogeochemical processes in an aquifer system.</title>
        <authorList>
            <person name="Anantharaman K."/>
            <person name="Brown C.T."/>
            <person name="Hug L.A."/>
            <person name="Sharon I."/>
            <person name="Castelle C.J."/>
            <person name="Probst A.J."/>
            <person name="Thomas B.C."/>
            <person name="Singh A."/>
            <person name="Wilkins M.J."/>
            <person name="Karaoz U."/>
            <person name="Brodie E.L."/>
            <person name="Williams K.H."/>
            <person name="Hubbard S.S."/>
            <person name="Banfield J.F."/>
        </authorList>
    </citation>
    <scope>NUCLEOTIDE SEQUENCE [LARGE SCALE GENOMIC DNA]</scope>
</reference>
<evidence type="ECO:0000313" key="1">
    <source>
        <dbReference type="EMBL" id="OGN00014.1"/>
    </source>
</evidence>
<dbReference type="Proteomes" id="UP000177117">
    <property type="component" value="Unassembled WGS sequence"/>
</dbReference>